<evidence type="ECO:0000259" key="8">
    <source>
        <dbReference type="PROSITE" id="PS50240"/>
    </source>
</evidence>
<dbReference type="PROSITE" id="PS50240">
    <property type="entry name" value="TRYPSIN_DOM"/>
    <property type="match status" value="1"/>
</dbReference>
<dbReference type="PANTHER" id="PTHR24252:SF18">
    <property type="entry name" value="OVOCHYMASE 1"/>
    <property type="match status" value="1"/>
</dbReference>
<dbReference type="GO" id="GO:0004252">
    <property type="term" value="F:serine-type endopeptidase activity"/>
    <property type="evidence" value="ECO:0007669"/>
    <property type="project" value="InterPro"/>
</dbReference>
<feature type="domain" description="Peptidase S1" evidence="8">
    <location>
        <begin position="25"/>
        <end position="258"/>
    </location>
</feature>
<dbReference type="PANTHER" id="PTHR24252">
    <property type="entry name" value="ACROSIN-RELATED"/>
    <property type="match status" value="1"/>
</dbReference>
<dbReference type="SMART" id="SM00192">
    <property type="entry name" value="LDLa"/>
    <property type="match status" value="5"/>
</dbReference>
<evidence type="ECO:0000313" key="9">
    <source>
        <dbReference type="EMBL" id="CAG7820356.1"/>
    </source>
</evidence>
<dbReference type="InterPro" id="IPR018114">
    <property type="entry name" value="TRYPSIN_HIS"/>
</dbReference>
<evidence type="ECO:0000256" key="5">
    <source>
        <dbReference type="ARBA" id="ARBA00023157"/>
    </source>
</evidence>
<comment type="subcellular location">
    <subcellularLocation>
        <location evidence="1">Secreted</location>
        <location evidence="1">Extracellular space</location>
    </subcellularLocation>
</comment>
<dbReference type="PROSITE" id="PS50068">
    <property type="entry name" value="LDLRA_2"/>
    <property type="match status" value="5"/>
</dbReference>
<dbReference type="PROSITE" id="PS00135">
    <property type="entry name" value="TRYPSIN_SER"/>
    <property type="match status" value="1"/>
</dbReference>
<keyword evidence="5" id="KW-1015">Disulfide bond</keyword>
<dbReference type="SMART" id="SM00020">
    <property type="entry name" value="Tryp_SPc"/>
    <property type="match status" value="1"/>
</dbReference>
<accession>A0A8J2KV51</accession>
<organism evidence="9 10">
    <name type="scientific">Allacma fusca</name>
    <dbReference type="NCBI Taxonomy" id="39272"/>
    <lineage>
        <taxon>Eukaryota</taxon>
        <taxon>Metazoa</taxon>
        <taxon>Ecdysozoa</taxon>
        <taxon>Arthropoda</taxon>
        <taxon>Hexapoda</taxon>
        <taxon>Collembola</taxon>
        <taxon>Symphypleona</taxon>
        <taxon>Sminthuridae</taxon>
        <taxon>Allacma</taxon>
    </lineage>
</organism>
<evidence type="ECO:0000256" key="4">
    <source>
        <dbReference type="ARBA" id="ARBA00022825"/>
    </source>
</evidence>
<evidence type="ECO:0000256" key="1">
    <source>
        <dbReference type="ARBA" id="ARBA00004239"/>
    </source>
</evidence>
<name>A0A8J2KV51_9HEXA</name>
<dbReference type="Pfam" id="PF00057">
    <property type="entry name" value="Ldl_recept_a"/>
    <property type="match status" value="4"/>
</dbReference>
<dbReference type="AlphaFoldDB" id="A0A8J2KV51"/>
<keyword evidence="3 7" id="KW-0378">Hydrolase</keyword>
<dbReference type="CDD" id="cd00190">
    <property type="entry name" value="Tryp_SPc"/>
    <property type="match status" value="1"/>
</dbReference>
<dbReference type="Pfam" id="PF00089">
    <property type="entry name" value="Trypsin"/>
    <property type="match status" value="1"/>
</dbReference>
<evidence type="ECO:0000256" key="2">
    <source>
        <dbReference type="ARBA" id="ARBA00022670"/>
    </source>
</evidence>
<proteinExistence type="predicted"/>
<reference evidence="9" key="1">
    <citation type="submission" date="2021-06" db="EMBL/GenBank/DDBJ databases">
        <authorList>
            <person name="Hodson N. C."/>
            <person name="Mongue J. A."/>
            <person name="Jaron S. K."/>
        </authorList>
    </citation>
    <scope>NUCLEOTIDE SEQUENCE</scope>
</reference>
<dbReference type="FunFam" id="2.40.10.10:FF:000036">
    <property type="entry name" value="Trypsin beta"/>
    <property type="match status" value="1"/>
</dbReference>
<evidence type="ECO:0000256" key="7">
    <source>
        <dbReference type="RuleBase" id="RU363034"/>
    </source>
</evidence>
<dbReference type="OrthoDB" id="10059102at2759"/>
<evidence type="ECO:0000256" key="3">
    <source>
        <dbReference type="ARBA" id="ARBA00022801"/>
    </source>
</evidence>
<dbReference type="Proteomes" id="UP000708208">
    <property type="component" value="Unassembled WGS sequence"/>
</dbReference>
<evidence type="ECO:0000256" key="6">
    <source>
        <dbReference type="PROSITE-ProRule" id="PRU00124"/>
    </source>
</evidence>
<protein>
    <recommendedName>
        <fullName evidence="8">Peptidase S1 domain-containing protein</fullName>
    </recommendedName>
</protein>
<dbReference type="PROSITE" id="PS00134">
    <property type="entry name" value="TRYPSIN_HIS"/>
    <property type="match status" value="1"/>
</dbReference>
<gene>
    <name evidence="9" type="ORF">AFUS01_LOCUS30749</name>
</gene>
<evidence type="ECO:0000313" key="10">
    <source>
        <dbReference type="Proteomes" id="UP000708208"/>
    </source>
</evidence>
<dbReference type="FunFam" id="2.40.10.10:FF:000068">
    <property type="entry name" value="transmembrane protease serine 2"/>
    <property type="match status" value="1"/>
</dbReference>
<keyword evidence="10" id="KW-1185">Reference proteome</keyword>
<dbReference type="GO" id="GO:0006508">
    <property type="term" value="P:proteolysis"/>
    <property type="evidence" value="ECO:0007669"/>
    <property type="project" value="UniProtKB-KW"/>
</dbReference>
<dbReference type="EMBL" id="CAJVCH010476203">
    <property type="protein sequence ID" value="CAG7820356.1"/>
    <property type="molecule type" value="Genomic_DNA"/>
</dbReference>
<sequence>MWVAPASSPLANFNYTPSFGAAPKIIGGTYALPGEFPYQLQIKDISDDHRCGAVLITTIIALTAAHCVYDVTADSIIVVSGKHFRSQIDRTEQSRRVKFIIVHDEYTVPAAGNDIALLVLHDEFTINSATNVALLPSRTIKFKEVAHITGWGLITTKISSLRMGSALKKVAVPLVSTDECRKQYVNAGDSLADMTICAGAVGRDACWGDSGGPLTCSGPNSEKYVCGVVSWGRGCGEGFPTIYTNLADFQGWIGDRISELRAKRFCTTNSRRCTINYSHGVPIPTMDPCLFNEFHCKIADRCIPIVFRCDEDLDCGSDDPSDESGCPFVETTAPTNSALTNSLAIKTTASSICSEYEFECLFNWKCIPLSYKCDGDLDCGRGDNSDEMNCPVPQSVLPAESTSTPEADSTAQENAKCESDEFLCLGTKNCIGIRKLCDGISDCGVGDVSDEVNCTHFGACTFGEFRCNTSGECIRELYKCDGNFDCGLEDRTDEDNCTISTSSDIAENSSSNDGEIPISVTLLNEVLNCNGNQFECHFSKKCIPLVFVCDEDLDCGKGDNSDETNC</sequence>
<dbReference type="CDD" id="cd00112">
    <property type="entry name" value="LDLa"/>
    <property type="match status" value="5"/>
</dbReference>
<dbReference type="InterPro" id="IPR033116">
    <property type="entry name" value="TRYPSIN_SER"/>
</dbReference>
<keyword evidence="4 7" id="KW-0720">Serine protease</keyword>
<keyword evidence="2 7" id="KW-0645">Protease</keyword>
<comment type="caution">
    <text evidence="9">The sequence shown here is derived from an EMBL/GenBank/DDBJ whole genome shotgun (WGS) entry which is preliminary data.</text>
</comment>
<dbReference type="GO" id="GO:0005576">
    <property type="term" value="C:extracellular region"/>
    <property type="evidence" value="ECO:0007669"/>
    <property type="project" value="UniProtKB-SubCell"/>
</dbReference>
<dbReference type="InterPro" id="IPR001254">
    <property type="entry name" value="Trypsin_dom"/>
</dbReference>
<dbReference type="InterPro" id="IPR002172">
    <property type="entry name" value="LDrepeatLR_classA_rpt"/>
</dbReference>
<comment type="caution">
    <text evidence="6">Lacks conserved residue(s) required for the propagation of feature annotation.</text>
</comment>